<gene>
    <name evidence="1" type="ORF">ACFQ07_26395</name>
</gene>
<proteinExistence type="predicted"/>
<organism evidence="1 2">
    <name type="scientific">Actinomadura adrarensis</name>
    <dbReference type="NCBI Taxonomy" id="1819600"/>
    <lineage>
        <taxon>Bacteria</taxon>
        <taxon>Bacillati</taxon>
        <taxon>Actinomycetota</taxon>
        <taxon>Actinomycetes</taxon>
        <taxon>Streptosporangiales</taxon>
        <taxon>Thermomonosporaceae</taxon>
        <taxon>Actinomadura</taxon>
    </lineage>
</organism>
<reference evidence="2" key="1">
    <citation type="journal article" date="2019" name="Int. J. Syst. Evol. Microbiol.">
        <title>The Global Catalogue of Microorganisms (GCM) 10K type strain sequencing project: providing services to taxonomists for standard genome sequencing and annotation.</title>
        <authorList>
            <consortium name="The Broad Institute Genomics Platform"/>
            <consortium name="The Broad Institute Genome Sequencing Center for Infectious Disease"/>
            <person name="Wu L."/>
            <person name="Ma J."/>
        </authorList>
    </citation>
    <scope>NUCLEOTIDE SEQUENCE [LARGE SCALE GENOMIC DNA]</scope>
    <source>
        <strain evidence="2">JCM 31696</strain>
    </source>
</reference>
<sequence length="67" mass="7155">MKEIVLLDTNQAETRDEVMDALFGVDLDSVAEQMANADAVEYAYDPSMAPVATSIPCAVTVTAVIMC</sequence>
<keyword evidence="2" id="KW-1185">Reference proteome</keyword>
<comment type="caution">
    <text evidence="1">The sequence shown here is derived from an EMBL/GenBank/DDBJ whole genome shotgun (WGS) entry which is preliminary data.</text>
</comment>
<dbReference type="EMBL" id="JBHTIR010003795">
    <property type="protein sequence ID" value="MFD0855800.1"/>
    <property type="molecule type" value="Genomic_DNA"/>
</dbReference>
<evidence type="ECO:0000313" key="1">
    <source>
        <dbReference type="EMBL" id="MFD0855800.1"/>
    </source>
</evidence>
<dbReference type="Proteomes" id="UP001597083">
    <property type="component" value="Unassembled WGS sequence"/>
</dbReference>
<accession>A0ABW3CMQ6</accession>
<name>A0ABW3CMQ6_9ACTN</name>
<evidence type="ECO:0000313" key="2">
    <source>
        <dbReference type="Proteomes" id="UP001597083"/>
    </source>
</evidence>
<protein>
    <submittedName>
        <fullName evidence="1">Uncharacterized protein</fullName>
    </submittedName>
</protein>